<gene>
    <name evidence="2" type="ORF">MCOR_29724</name>
</gene>
<evidence type="ECO:0000256" key="1">
    <source>
        <dbReference type="SAM" id="MobiDB-lite"/>
    </source>
</evidence>
<keyword evidence="3" id="KW-1185">Reference proteome</keyword>
<dbReference type="Proteomes" id="UP000507470">
    <property type="component" value="Unassembled WGS sequence"/>
</dbReference>
<feature type="region of interest" description="Disordered" evidence="1">
    <location>
        <begin position="812"/>
        <end position="832"/>
    </location>
</feature>
<reference evidence="2 3" key="1">
    <citation type="submission" date="2020-06" db="EMBL/GenBank/DDBJ databases">
        <authorList>
            <person name="Li R."/>
            <person name="Bekaert M."/>
        </authorList>
    </citation>
    <scope>NUCLEOTIDE SEQUENCE [LARGE SCALE GENOMIC DNA]</scope>
    <source>
        <strain evidence="3">wild</strain>
    </source>
</reference>
<accession>A0A6J8CH46</accession>
<feature type="compositionally biased region" description="Basic and acidic residues" evidence="1">
    <location>
        <begin position="667"/>
        <end position="678"/>
    </location>
</feature>
<organism evidence="2 3">
    <name type="scientific">Mytilus coruscus</name>
    <name type="common">Sea mussel</name>
    <dbReference type="NCBI Taxonomy" id="42192"/>
    <lineage>
        <taxon>Eukaryota</taxon>
        <taxon>Metazoa</taxon>
        <taxon>Spiralia</taxon>
        <taxon>Lophotrochozoa</taxon>
        <taxon>Mollusca</taxon>
        <taxon>Bivalvia</taxon>
        <taxon>Autobranchia</taxon>
        <taxon>Pteriomorphia</taxon>
        <taxon>Mytilida</taxon>
        <taxon>Mytiloidea</taxon>
        <taxon>Mytilidae</taxon>
        <taxon>Mytilinae</taxon>
        <taxon>Mytilus</taxon>
    </lineage>
</organism>
<evidence type="ECO:0000313" key="3">
    <source>
        <dbReference type="Proteomes" id="UP000507470"/>
    </source>
</evidence>
<feature type="compositionally biased region" description="Basic residues" evidence="1">
    <location>
        <begin position="812"/>
        <end position="822"/>
    </location>
</feature>
<protein>
    <recommendedName>
        <fullName evidence="4">MULE transposase domain-containing protein</fullName>
    </recommendedName>
</protein>
<feature type="region of interest" description="Disordered" evidence="1">
    <location>
        <begin position="1"/>
        <end position="27"/>
    </location>
</feature>
<evidence type="ECO:0000313" key="2">
    <source>
        <dbReference type="EMBL" id="CAC5395011.1"/>
    </source>
</evidence>
<feature type="region of interest" description="Disordered" evidence="1">
    <location>
        <begin position="667"/>
        <end position="686"/>
    </location>
</feature>
<evidence type="ECO:0008006" key="4">
    <source>
        <dbReference type="Google" id="ProtNLM"/>
    </source>
</evidence>
<proteinExistence type="predicted"/>
<dbReference type="EMBL" id="CACVKT020005427">
    <property type="protein sequence ID" value="CAC5395011.1"/>
    <property type="molecule type" value="Genomic_DNA"/>
</dbReference>
<sequence>MDEKHEQSDLPAEDTAIYDYSSGESAGFSPVKRLKIESIDEPIASISFPLCSSTPLKPLIPLEPVSTDDEIQIVDAHFPEILQPLVSQQPDVTADDKQTKRKKVLKTPVKTAIQISSESSEDSLPDLMSSDGIHKAVREFHNTIPIYSTPSTSLTAKEIFKLCFGEVDNDFICKKKPIGVRYNAVFIVDLNEVDQKSIYADDNGVWNTASPRSYYRVDIRDGRIENVVPGNKSSYTHYLRRQYGTHQATYNERGVSFQRIISTATSKYNIKSRYAVVQYIHRDSEEGDIVMKAHGNAKDSQSRPFFKTDLSVLDNIKEETRETKPRQLFKKLVDDAGGPLYSSSASSEPRNLQQIYNIRSSTKAATKTDTLADGESLQYVLASEKQLMDLDTFCTHQLHFSVFSVDSTFNIGNYYVTNTCFENLRVVHASGKYKGRHPLEMGPTFVHTHRDENSYLRFFSALDRMIPNFRYQMQAIGSDGDEATMNAIAVSFTSESFVNLLCVSHKKENIEYKLKEMKSATPAIRHIVSDIFGTNVDSMLYQKGLIDSETTSEFDSRLRDLKTTWDHLVPTFHAWFVSNESEKFKSHLIKAVTDQAQLDGHFSNNRVESTNNNVKDWVGRSEKRHIWNGLNADERKQVIKQFWKSNVQGRKLLDKFLLINEHAENRSKSDHSLPKPETRPNVSSKRGISYDDYQLQIPGISEDLLKEMFEKAEGLLQSQDSILKTPGFEGVYVRHSQKIENVEPHFVTAVKTSGKIKCNNCSVYTALKICAHSIAAGEFYGCLKKFIEWRKKEKHDVDTTNLLIGGIRSGMKGKVKKPRRGGRTPLDKSKPTLVEERRPMVQGSIQTTLDAIDHLDKAEEPFDIIYLFSNEGNIVLWMRSQIQ</sequence>
<name>A0A6J8CH46_MYTCO</name>
<dbReference type="AlphaFoldDB" id="A0A6J8CH46"/>